<dbReference type="EMBL" id="CP001682">
    <property type="protein sequence ID" value="ACU94136.1"/>
    <property type="molecule type" value="Genomic_DNA"/>
</dbReference>
<dbReference type="KEGG" id="ccu:Ccur_04130"/>
<feature type="transmembrane region" description="Helical" evidence="1">
    <location>
        <begin position="52"/>
        <end position="73"/>
    </location>
</feature>
<keyword evidence="1" id="KW-0472">Membrane</keyword>
<feature type="transmembrane region" description="Helical" evidence="1">
    <location>
        <begin position="20"/>
        <end position="40"/>
    </location>
</feature>
<accession>C7MMJ6</accession>
<name>C7MMJ6_CRYCD</name>
<dbReference type="AlphaFoldDB" id="C7MMJ6"/>
<reference evidence="2 3" key="1">
    <citation type="journal article" date="2009" name="Stand. Genomic Sci.">
        <title>Complete genome sequence of Cryptobacterium curtum type strain (12-3).</title>
        <authorList>
            <person name="Mavrommatis K."/>
            <person name="Pukall R."/>
            <person name="Rohde C."/>
            <person name="Chen F."/>
            <person name="Sims D."/>
            <person name="Brettin T."/>
            <person name="Kuske C."/>
            <person name="Detter J.C."/>
            <person name="Han C."/>
            <person name="Lapidus A."/>
            <person name="Copeland A."/>
            <person name="Glavina Del Rio T."/>
            <person name="Nolan M."/>
            <person name="Lucas S."/>
            <person name="Tice H."/>
            <person name="Cheng J.F."/>
            <person name="Bruce D."/>
            <person name="Goodwin L."/>
            <person name="Pitluck S."/>
            <person name="Ovchinnikova G."/>
            <person name="Pati A."/>
            <person name="Ivanova N."/>
            <person name="Chen A."/>
            <person name="Palaniappan K."/>
            <person name="Chain P."/>
            <person name="D'haeseleer P."/>
            <person name="Goker M."/>
            <person name="Bristow J."/>
            <person name="Eisen J.A."/>
            <person name="Markowitz V."/>
            <person name="Hugenholtz P."/>
            <person name="Rohde M."/>
            <person name="Klenk H.P."/>
            <person name="Kyrpides N.C."/>
        </authorList>
    </citation>
    <scope>NUCLEOTIDE SEQUENCE [LARGE SCALE GENOMIC DNA]</scope>
    <source>
        <strain evidence="3">ATCC 700683 / DSM 15641 / 12-3</strain>
    </source>
</reference>
<evidence type="ECO:0008006" key="4">
    <source>
        <dbReference type="Google" id="ProtNLM"/>
    </source>
</evidence>
<feature type="transmembrane region" description="Helical" evidence="1">
    <location>
        <begin position="130"/>
        <end position="151"/>
    </location>
</feature>
<feature type="transmembrane region" description="Helical" evidence="1">
    <location>
        <begin position="94"/>
        <end position="124"/>
    </location>
</feature>
<dbReference type="CDD" id="cd21808">
    <property type="entry name" value="ABC-2_lan_permease_MutG"/>
    <property type="match status" value="1"/>
</dbReference>
<organism evidence="2 3">
    <name type="scientific">Cryptobacterium curtum (strain ATCC 700683 / DSM 15641 / CCUG 43107 / 12-3)</name>
    <dbReference type="NCBI Taxonomy" id="469378"/>
    <lineage>
        <taxon>Bacteria</taxon>
        <taxon>Bacillati</taxon>
        <taxon>Actinomycetota</taxon>
        <taxon>Coriobacteriia</taxon>
        <taxon>Eggerthellales</taxon>
        <taxon>Eggerthellaceae</taxon>
        <taxon>Cryptobacterium</taxon>
    </lineage>
</organism>
<dbReference type="PROSITE" id="PS51257">
    <property type="entry name" value="PROKAR_LIPOPROTEIN"/>
    <property type="match status" value="1"/>
</dbReference>
<evidence type="ECO:0000313" key="3">
    <source>
        <dbReference type="Proteomes" id="UP000000954"/>
    </source>
</evidence>
<keyword evidence="3" id="KW-1185">Reference proteome</keyword>
<evidence type="ECO:0000256" key="1">
    <source>
        <dbReference type="SAM" id="Phobius"/>
    </source>
</evidence>
<dbReference type="STRING" id="469378.Ccur_04130"/>
<evidence type="ECO:0000313" key="2">
    <source>
        <dbReference type="EMBL" id="ACU94136.1"/>
    </source>
</evidence>
<keyword evidence="1" id="KW-1133">Transmembrane helix</keyword>
<proteinExistence type="predicted"/>
<dbReference type="InterPro" id="IPR022294">
    <property type="entry name" value="ABC-transptr_permeasesu"/>
</dbReference>
<dbReference type="eggNOG" id="COG4200">
    <property type="taxonomic scope" value="Bacteria"/>
</dbReference>
<protein>
    <recommendedName>
        <fullName evidence="4">Lantibiotic protection ABC transporter permease subunit, MutG family</fullName>
    </recommendedName>
</protein>
<feature type="transmembrane region" description="Helical" evidence="1">
    <location>
        <begin position="205"/>
        <end position="226"/>
    </location>
</feature>
<feature type="transmembrane region" description="Helical" evidence="1">
    <location>
        <begin position="238"/>
        <end position="258"/>
    </location>
</feature>
<dbReference type="Proteomes" id="UP000000954">
    <property type="component" value="Chromosome"/>
</dbReference>
<keyword evidence="1" id="KW-0812">Transmembrane</keyword>
<sequence>MTFVRALKAQMLCLRHSALVPLHLVCALVAGLACGLYFAVSPWNITLGFDAFVQLLGALMPLMAGIVCGLDVNAEEEATKLSGLLSAVSRQQALFARIALLWLMGVGTLAVTIVIFALVLLVAARDVPEVSVWLAGIGGLALGSIPLYLMLYTTALQWGRNAAISIGALGLILAFFSVGGLAYGLMTGELTATALNMFAYLPTSWAIILGSAPIEWAVAAGAASFTDTLDAVISTVQLMMGLCMIGSALFAGSMAIWISRFEPTQRGE</sequence>
<feature type="transmembrane region" description="Helical" evidence="1">
    <location>
        <begin position="163"/>
        <end position="185"/>
    </location>
</feature>
<gene>
    <name evidence="2" type="ordered locus">Ccur_04130</name>
</gene>
<dbReference type="HOGENOM" id="CLU_077103_0_0_11"/>